<dbReference type="STRING" id="667129.HMPREF0758_0400"/>
<evidence type="ECO:0000313" key="2">
    <source>
        <dbReference type="Proteomes" id="UP000005723"/>
    </source>
</evidence>
<dbReference type="AlphaFoldDB" id="D4DWV0"/>
<sequence>MAVSEAKSQIELTLQKVTKKVIFLTPLALKRGMLNPSKTERQER</sequence>
<accession>D4DWV0</accession>
<organism evidence="1 2">
    <name type="scientific">Serratia odorifera DSM 4582</name>
    <dbReference type="NCBI Taxonomy" id="667129"/>
    <lineage>
        <taxon>Bacteria</taxon>
        <taxon>Pseudomonadati</taxon>
        <taxon>Pseudomonadota</taxon>
        <taxon>Gammaproteobacteria</taxon>
        <taxon>Enterobacterales</taxon>
        <taxon>Yersiniaceae</taxon>
        <taxon>Serratia</taxon>
    </lineage>
</organism>
<comment type="caution">
    <text evidence="1">The sequence shown here is derived from an EMBL/GenBank/DDBJ whole genome shotgun (WGS) entry which is preliminary data.</text>
</comment>
<dbReference type="EMBL" id="ADBY01000014">
    <property type="protein sequence ID" value="EFE97816.1"/>
    <property type="molecule type" value="Genomic_DNA"/>
</dbReference>
<keyword evidence="2" id="KW-1185">Reference proteome</keyword>
<dbReference type="Proteomes" id="UP000005723">
    <property type="component" value="Unassembled WGS sequence"/>
</dbReference>
<gene>
    <name evidence="1" type="ORF">HMPREF0758_0400</name>
</gene>
<protein>
    <submittedName>
        <fullName evidence="1">Uncharacterized protein</fullName>
    </submittedName>
</protein>
<name>D4DWV0_SEROD</name>
<reference evidence="1 2" key="1">
    <citation type="submission" date="2010-01" db="EMBL/GenBank/DDBJ databases">
        <authorList>
            <person name="Muzny D."/>
            <person name="Qin X."/>
            <person name="Deng J."/>
            <person name="Jiang H."/>
            <person name="Liu Y."/>
            <person name="Qu J."/>
            <person name="Song X.-Z."/>
            <person name="Zhang L."/>
            <person name="Thornton R."/>
            <person name="Coyle M."/>
            <person name="Francisco L."/>
            <person name="Jackson L."/>
            <person name="Javaid M."/>
            <person name="Korchina V."/>
            <person name="Kovar C."/>
            <person name="Mata R."/>
            <person name="Mathew T."/>
            <person name="Ngo R."/>
            <person name="Nguyen L."/>
            <person name="Nguyen N."/>
            <person name="Okwuonu G."/>
            <person name="Ongeri F."/>
            <person name="Pham C."/>
            <person name="Simmons D."/>
            <person name="Wilczek-Boney K."/>
            <person name="Hale W."/>
            <person name="Jakkamsetti A."/>
            <person name="Pham P."/>
            <person name="Ruth R."/>
            <person name="San Lucas F."/>
            <person name="Warren J."/>
            <person name="Zhang J."/>
            <person name="Zhao Z."/>
            <person name="Zhou C."/>
            <person name="Zhu D."/>
            <person name="Lee S."/>
            <person name="Bess C."/>
            <person name="Blankenburg K."/>
            <person name="Forbes L."/>
            <person name="Fu Q."/>
            <person name="Gubbala S."/>
            <person name="Hirani K."/>
            <person name="Jayaseelan J.C."/>
            <person name="Lara F."/>
            <person name="Munidasa M."/>
            <person name="Palculict T."/>
            <person name="Patil S."/>
            <person name="Pu L.-L."/>
            <person name="Saada N."/>
            <person name="Tang L."/>
            <person name="Weissenberger G."/>
            <person name="Zhu Y."/>
            <person name="Hemphill L."/>
            <person name="Shang Y."/>
            <person name="Youmans B."/>
            <person name="Ayvaz T."/>
            <person name="Ross M."/>
            <person name="Santibanez J."/>
            <person name="Aqrawi P."/>
            <person name="Gross S."/>
            <person name="Joshi V."/>
            <person name="Fowler G."/>
            <person name="Nazareth L."/>
            <person name="Reid J."/>
            <person name="Worley K."/>
            <person name="Petrosino J."/>
            <person name="Highlander S."/>
            <person name="Gibbs R."/>
        </authorList>
    </citation>
    <scope>NUCLEOTIDE SEQUENCE [LARGE SCALE GENOMIC DNA]</scope>
    <source>
        <strain evidence="1 2">DSM 4582</strain>
    </source>
</reference>
<proteinExistence type="predicted"/>
<evidence type="ECO:0000313" key="1">
    <source>
        <dbReference type="EMBL" id="EFE97816.1"/>
    </source>
</evidence>
<dbReference type="HOGENOM" id="CLU_3221958_0_0_6"/>